<feature type="compositionally biased region" description="Polar residues" evidence="1">
    <location>
        <begin position="140"/>
        <end position="150"/>
    </location>
</feature>
<reference evidence="2 3" key="1">
    <citation type="submission" date="2021-06" db="EMBL/GenBank/DDBJ databases">
        <authorList>
            <person name="Palmer J.M."/>
        </authorList>
    </citation>
    <scope>NUCLEOTIDE SEQUENCE [LARGE SCALE GENOMIC DNA]</scope>
    <source>
        <strain evidence="3">if_2019</strain>
        <tissue evidence="2">Muscle</tissue>
    </source>
</reference>
<name>A0ABV0TY36_9TELE</name>
<evidence type="ECO:0000313" key="2">
    <source>
        <dbReference type="EMBL" id="MEQ2236886.1"/>
    </source>
</evidence>
<organism evidence="2 3">
    <name type="scientific">Ilyodon furcidens</name>
    <name type="common">goldbreast splitfin</name>
    <dbReference type="NCBI Taxonomy" id="33524"/>
    <lineage>
        <taxon>Eukaryota</taxon>
        <taxon>Metazoa</taxon>
        <taxon>Chordata</taxon>
        <taxon>Craniata</taxon>
        <taxon>Vertebrata</taxon>
        <taxon>Euteleostomi</taxon>
        <taxon>Actinopterygii</taxon>
        <taxon>Neopterygii</taxon>
        <taxon>Teleostei</taxon>
        <taxon>Neoteleostei</taxon>
        <taxon>Acanthomorphata</taxon>
        <taxon>Ovalentaria</taxon>
        <taxon>Atherinomorphae</taxon>
        <taxon>Cyprinodontiformes</taxon>
        <taxon>Goodeidae</taxon>
        <taxon>Ilyodon</taxon>
    </lineage>
</organism>
<keyword evidence="3" id="KW-1185">Reference proteome</keyword>
<dbReference type="EMBL" id="JAHRIQ010047943">
    <property type="protein sequence ID" value="MEQ2236886.1"/>
    <property type="molecule type" value="Genomic_DNA"/>
</dbReference>
<dbReference type="Proteomes" id="UP001482620">
    <property type="component" value="Unassembled WGS sequence"/>
</dbReference>
<feature type="region of interest" description="Disordered" evidence="1">
    <location>
        <begin position="140"/>
        <end position="193"/>
    </location>
</feature>
<evidence type="ECO:0000256" key="1">
    <source>
        <dbReference type="SAM" id="MobiDB-lite"/>
    </source>
</evidence>
<protein>
    <submittedName>
        <fullName evidence="2">Uncharacterized protein</fullName>
    </submittedName>
</protein>
<feature type="non-terminal residue" evidence="2">
    <location>
        <position position="1"/>
    </location>
</feature>
<proteinExistence type="predicted"/>
<gene>
    <name evidence="2" type="ORF">ILYODFUR_017188</name>
</gene>
<feature type="non-terminal residue" evidence="2">
    <location>
        <position position="193"/>
    </location>
</feature>
<comment type="caution">
    <text evidence="2">The sequence shown here is derived from an EMBL/GenBank/DDBJ whole genome shotgun (WGS) entry which is preliminary data.</text>
</comment>
<evidence type="ECO:0000313" key="3">
    <source>
        <dbReference type="Proteomes" id="UP001482620"/>
    </source>
</evidence>
<sequence>EVVSQPAYLRAAASKPASLSATALSSRLVAASMPVSSSATALSTRLVAPPPMPSALAPARCSEATPVELSQGLRFYARHIKSLRKTSLMYSSPEQMERLRQVERNYETAVRLVYCRPPLSTARTPGNCCCRAAQSDLQSAAVEQSDTPQPDMTLDPKSASAQVSEGPADASSPAQVSEGPADASSPAQVSEGP</sequence>
<accession>A0ABV0TY36</accession>